<dbReference type="AlphaFoldDB" id="A0A7X6D1Z6"/>
<dbReference type="RefSeq" id="WP_167970705.1">
    <property type="nucleotide sequence ID" value="NZ_BHZG01000318.1"/>
</dbReference>
<accession>A0A7X6D1Z6</accession>
<organism evidence="1 2">
    <name type="scientific">Streptomyces lonarensis</name>
    <dbReference type="NCBI Taxonomy" id="700599"/>
    <lineage>
        <taxon>Bacteria</taxon>
        <taxon>Bacillati</taxon>
        <taxon>Actinomycetota</taxon>
        <taxon>Actinomycetes</taxon>
        <taxon>Kitasatosporales</taxon>
        <taxon>Streptomycetaceae</taxon>
        <taxon>Streptomyces</taxon>
    </lineage>
</organism>
<comment type="caution">
    <text evidence="1">The sequence shown here is derived from an EMBL/GenBank/DDBJ whole genome shotgun (WGS) entry which is preliminary data.</text>
</comment>
<evidence type="ECO:0000313" key="1">
    <source>
        <dbReference type="EMBL" id="NJQ06533.1"/>
    </source>
</evidence>
<dbReference type="EMBL" id="JAAVJD010000091">
    <property type="protein sequence ID" value="NJQ06533.1"/>
    <property type="molecule type" value="Genomic_DNA"/>
</dbReference>
<name>A0A7X6D1Z6_9ACTN</name>
<protein>
    <submittedName>
        <fullName evidence="1">Uncharacterized protein</fullName>
    </submittedName>
</protein>
<proteinExistence type="predicted"/>
<dbReference type="Proteomes" id="UP000578686">
    <property type="component" value="Unassembled WGS sequence"/>
</dbReference>
<evidence type="ECO:0000313" key="2">
    <source>
        <dbReference type="Proteomes" id="UP000578686"/>
    </source>
</evidence>
<keyword evidence="2" id="KW-1185">Reference proteome</keyword>
<reference evidence="1 2" key="1">
    <citation type="submission" date="2020-03" db="EMBL/GenBank/DDBJ databases">
        <title>Draft genome of Streptomyces sp. ventii, isolated from the Axial Seamount in the Pacific Ocean, and resequencing of the two type strains Streptomyces lonarensis strain NCL 716 and Streptomyces bohaiensis strain 11A07.</title>
        <authorList>
            <person name="Loughran R.M."/>
            <person name="Pfannmuller K.M."/>
            <person name="Wasson B.J."/>
            <person name="Deadmond M.C."/>
            <person name="Paddock B.E."/>
            <person name="Koyack M.J."/>
            <person name="Gallegos D.A."/>
            <person name="Mitchell E.A."/>
            <person name="Ushijima B."/>
            <person name="Saw J.H."/>
            <person name="Mcphail K.L."/>
            <person name="Videau P."/>
        </authorList>
    </citation>
    <scope>NUCLEOTIDE SEQUENCE [LARGE SCALE GENOMIC DNA]</scope>
    <source>
        <strain evidence="1 2">NCL716</strain>
    </source>
</reference>
<sequence>MNSDKFEASPQRLAVFAEEFRSTRRDFEKASDDFFRDERRTGGWMGGGAMDTYAQQVTPPYEQGVEETTMLLGLFGDAVDNIGEIIFGDAQDLTDFQNEAVEGIHDLGSSTDGTGPVGGGRF</sequence>
<gene>
    <name evidence="1" type="ORF">HCN56_13300</name>
</gene>